<accession>A0A2I0AC64</accession>
<reference evidence="1 2" key="1">
    <citation type="journal article" date="2017" name="Nature">
        <title>The Apostasia genome and the evolution of orchids.</title>
        <authorList>
            <person name="Zhang G.Q."/>
            <person name="Liu K.W."/>
            <person name="Li Z."/>
            <person name="Lohaus R."/>
            <person name="Hsiao Y.Y."/>
            <person name="Niu S.C."/>
            <person name="Wang J.Y."/>
            <person name="Lin Y.C."/>
            <person name="Xu Q."/>
            <person name="Chen L.J."/>
            <person name="Yoshida K."/>
            <person name="Fujiwara S."/>
            <person name="Wang Z.W."/>
            <person name="Zhang Y.Q."/>
            <person name="Mitsuda N."/>
            <person name="Wang M."/>
            <person name="Liu G.H."/>
            <person name="Pecoraro L."/>
            <person name="Huang H.X."/>
            <person name="Xiao X.J."/>
            <person name="Lin M."/>
            <person name="Wu X.Y."/>
            <person name="Wu W.L."/>
            <person name="Chen Y.Y."/>
            <person name="Chang S.B."/>
            <person name="Sakamoto S."/>
            <person name="Ohme-Takagi M."/>
            <person name="Yagi M."/>
            <person name="Zeng S.J."/>
            <person name="Shen C.Y."/>
            <person name="Yeh C.M."/>
            <person name="Luo Y.B."/>
            <person name="Tsai W.C."/>
            <person name="Van de Peer Y."/>
            <person name="Liu Z.J."/>
        </authorList>
    </citation>
    <scope>NUCLEOTIDE SEQUENCE [LARGE SCALE GENOMIC DNA]</scope>
    <source>
        <strain evidence="2">cv. Shenzhen</strain>
        <tissue evidence="1">Stem</tissue>
    </source>
</reference>
<evidence type="ECO:0000313" key="1">
    <source>
        <dbReference type="EMBL" id="PKA53138.1"/>
    </source>
</evidence>
<protein>
    <submittedName>
        <fullName evidence="1">Uncharacterized protein</fullName>
    </submittedName>
</protein>
<gene>
    <name evidence="1" type="ORF">AXF42_Ash009868</name>
</gene>
<dbReference type="Proteomes" id="UP000236161">
    <property type="component" value="Unassembled WGS sequence"/>
</dbReference>
<dbReference type="AlphaFoldDB" id="A0A2I0AC64"/>
<dbReference type="EMBL" id="KZ451999">
    <property type="protein sequence ID" value="PKA53138.1"/>
    <property type="molecule type" value="Genomic_DNA"/>
</dbReference>
<proteinExistence type="predicted"/>
<organism evidence="1 2">
    <name type="scientific">Apostasia shenzhenica</name>
    <dbReference type="NCBI Taxonomy" id="1088818"/>
    <lineage>
        <taxon>Eukaryota</taxon>
        <taxon>Viridiplantae</taxon>
        <taxon>Streptophyta</taxon>
        <taxon>Embryophyta</taxon>
        <taxon>Tracheophyta</taxon>
        <taxon>Spermatophyta</taxon>
        <taxon>Magnoliopsida</taxon>
        <taxon>Liliopsida</taxon>
        <taxon>Asparagales</taxon>
        <taxon>Orchidaceae</taxon>
        <taxon>Apostasioideae</taxon>
        <taxon>Apostasia</taxon>
    </lineage>
</organism>
<sequence length="73" mass="7669">MPYPFGLRFITRQPRSLLLPFPWPAGLSTAGVNLSSPSTSQSQPLASSSLQPLASALSRCTSNSSPMPIGIVP</sequence>
<keyword evidence="2" id="KW-1185">Reference proteome</keyword>
<evidence type="ECO:0000313" key="2">
    <source>
        <dbReference type="Proteomes" id="UP000236161"/>
    </source>
</evidence>
<name>A0A2I0AC64_9ASPA</name>